<gene>
    <name evidence="3" type="ORF">OUO13_07680</name>
</gene>
<protein>
    <submittedName>
        <fullName evidence="3">Sugar ABC transporter substrate-binding protein</fullName>
    </submittedName>
</protein>
<dbReference type="GO" id="GO:0042597">
    <property type="term" value="C:periplasmic space"/>
    <property type="evidence" value="ECO:0007669"/>
    <property type="project" value="UniProtKB-SubCell"/>
</dbReference>
<comment type="caution">
    <text evidence="3">The sequence shown here is derived from an EMBL/GenBank/DDBJ whole genome shotgun (WGS) entry which is preliminary data.</text>
</comment>
<dbReference type="PANTHER" id="PTHR43649:SF12">
    <property type="entry name" value="DIACETYLCHITOBIOSE BINDING PROTEIN DASA"/>
    <property type="match status" value="1"/>
</dbReference>
<dbReference type="Gene3D" id="3.40.190.10">
    <property type="entry name" value="Periplasmic binding protein-like II"/>
    <property type="match status" value="2"/>
</dbReference>
<dbReference type="CDD" id="cd13585">
    <property type="entry name" value="PBP2_TMBP_like"/>
    <property type="match status" value="1"/>
</dbReference>
<evidence type="ECO:0000313" key="3">
    <source>
        <dbReference type="EMBL" id="MCY0965063.1"/>
    </source>
</evidence>
<proteinExistence type="inferred from homology"/>
<evidence type="ECO:0000256" key="1">
    <source>
        <dbReference type="ARBA" id="ARBA00004418"/>
    </source>
</evidence>
<organism evidence="3 4">
    <name type="scientific">Parathalassolituus penaei</name>
    <dbReference type="NCBI Taxonomy" id="2997323"/>
    <lineage>
        <taxon>Bacteria</taxon>
        <taxon>Pseudomonadati</taxon>
        <taxon>Pseudomonadota</taxon>
        <taxon>Gammaproteobacteria</taxon>
        <taxon>Oceanospirillales</taxon>
        <taxon>Oceanospirillaceae</taxon>
        <taxon>Parathalassolituus</taxon>
    </lineage>
</organism>
<dbReference type="PANTHER" id="PTHR43649">
    <property type="entry name" value="ARABINOSE-BINDING PROTEIN-RELATED"/>
    <property type="match status" value="1"/>
</dbReference>
<dbReference type="Pfam" id="PF01547">
    <property type="entry name" value="SBP_bac_1"/>
    <property type="match status" value="1"/>
</dbReference>
<dbReference type="EMBL" id="JAPNOA010000020">
    <property type="protein sequence ID" value="MCY0965063.1"/>
    <property type="molecule type" value="Genomic_DNA"/>
</dbReference>
<evidence type="ECO:0000256" key="2">
    <source>
        <dbReference type="ARBA" id="ARBA00008520"/>
    </source>
</evidence>
<evidence type="ECO:0000313" key="4">
    <source>
        <dbReference type="Proteomes" id="UP001150830"/>
    </source>
</evidence>
<dbReference type="SUPFAM" id="SSF53850">
    <property type="entry name" value="Periplasmic binding protein-like II"/>
    <property type="match status" value="1"/>
</dbReference>
<comment type="subcellular location">
    <subcellularLocation>
        <location evidence="1">Periplasm</location>
    </subcellularLocation>
</comment>
<dbReference type="InterPro" id="IPR006059">
    <property type="entry name" value="SBP"/>
</dbReference>
<sequence length="443" mass="48957">MIRQNKALLQVLMGILLCWVLAGPVAAQNKTELVIATVNNGHMLAMEQLSHFFEEANPDIHLRWVTLEEGVLRQRVTTDIATRAGQFDVLTIGMYEAPMWGERGWLLPLEFDDDYRPNDLLPTIKAGLSARGKLVAAPFYGESSMLFYRKDLLAAVGKTMPANPTWQQVEEMAAAIHDPAKGVYGVCLRGKPGWGDNMALLGTMVNTFGGRWFDINWQPQINTDAWKSAVSFYISLLQNYGPENASANSFNENLDLFSAGKCGMWVDATVAASFVSDPAMSTVAGKVGFAPAPVAVTPRGANWLWAWALAIPSSSRQQDAAKRFVRWATSRSYIELVGRELGWHRVPTGTRLSTYQIPAVRAAMPFLDAEREAIDRADPKQSTLQAVPYIGIQVVNIPEFQRIGLETGRQISAALAGKRSVEDALRSAQQFAEQEMKRNRGKP</sequence>
<dbReference type="AlphaFoldDB" id="A0A9X3ITD0"/>
<keyword evidence="4" id="KW-1185">Reference proteome</keyword>
<dbReference type="InterPro" id="IPR050490">
    <property type="entry name" value="Bact_solute-bd_prot1"/>
</dbReference>
<dbReference type="RefSeq" id="WP_283173278.1">
    <property type="nucleotide sequence ID" value="NZ_JAPNOA010000020.1"/>
</dbReference>
<comment type="similarity">
    <text evidence="2">Belongs to the bacterial solute-binding protein 1 family.</text>
</comment>
<dbReference type="Proteomes" id="UP001150830">
    <property type="component" value="Unassembled WGS sequence"/>
</dbReference>
<name>A0A9X3ITD0_9GAMM</name>
<accession>A0A9X3ITD0</accession>
<reference evidence="3" key="1">
    <citation type="submission" date="2022-11" db="EMBL/GenBank/DDBJ databases">
        <title>Parathalassolutuus dongxingensis gen. nov., sp. nov., a novel member of family Oceanospirillaceae isolated from a coastal shrimp pond in Guangxi, China.</title>
        <authorList>
            <person name="Chen H."/>
        </authorList>
    </citation>
    <scope>NUCLEOTIDE SEQUENCE</scope>
    <source>
        <strain evidence="3">G-43</strain>
    </source>
</reference>